<feature type="non-terminal residue" evidence="15">
    <location>
        <position position="537"/>
    </location>
</feature>
<dbReference type="OrthoDB" id="10266042at2759"/>
<dbReference type="SUPFAM" id="SSF49447">
    <property type="entry name" value="Second domain of Mu2 adaptin subunit (ap50) of ap2 adaptor"/>
    <property type="match status" value="1"/>
</dbReference>
<dbReference type="Gene3D" id="3.30.450.60">
    <property type="match status" value="1"/>
</dbReference>
<dbReference type="InterPro" id="IPR022775">
    <property type="entry name" value="AP_mu_sigma_su"/>
</dbReference>
<dbReference type="GO" id="GO:0006890">
    <property type="term" value="P:retrograde vesicle-mediated transport, Golgi to endoplasmic reticulum"/>
    <property type="evidence" value="ECO:0007669"/>
    <property type="project" value="UniProtKB-UniRule"/>
</dbReference>
<proteinExistence type="inferred from homology"/>
<dbReference type="InterPro" id="IPR036168">
    <property type="entry name" value="AP2_Mu_C_sf"/>
</dbReference>
<evidence type="ECO:0000256" key="4">
    <source>
        <dbReference type="ARBA" id="ARBA00022490"/>
    </source>
</evidence>
<comment type="caution">
    <text evidence="15">The sequence shown here is derived from an EMBL/GenBank/DDBJ whole genome shotgun (WGS) entry which is preliminary data.</text>
</comment>
<comment type="subunit">
    <text evidence="2 10">Oligomeric complex that consists of at least the alpha, beta, beta', gamma, delta, epsilon and zeta subunits.</text>
</comment>
<keyword evidence="5 10" id="KW-0931">ER-Golgi transport</keyword>
<accession>A0A9N9DNM4</accession>
<dbReference type="FunFam" id="2.60.40.1170:FF:000007">
    <property type="entry name" value="Coatomer subunit delta"/>
    <property type="match status" value="1"/>
</dbReference>
<evidence type="ECO:0000256" key="5">
    <source>
        <dbReference type="ARBA" id="ARBA00022892"/>
    </source>
</evidence>
<dbReference type="GO" id="GO:0051645">
    <property type="term" value="P:Golgi localization"/>
    <property type="evidence" value="ECO:0007669"/>
    <property type="project" value="TreeGrafter"/>
</dbReference>
<keyword evidence="9 10" id="KW-0968">Cytoplasmic vesicle</keyword>
<keyword evidence="7 10" id="KW-0333">Golgi apparatus</keyword>
<evidence type="ECO:0000256" key="6">
    <source>
        <dbReference type="ARBA" id="ARBA00022927"/>
    </source>
</evidence>
<dbReference type="CDD" id="cd14830">
    <property type="entry name" value="Delta_COP_N"/>
    <property type="match status" value="1"/>
</dbReference>
<evidence type="ECO:0000256" key="13">
    <source>
        <dbReference type="SAM" id="MobiDB-lite"/>
    </source>
</evidence>
<gene>
    <name evidence="15" type="ORF">AMORRO_LOCUS9803</name>
</gene>
<evidence type="ECO:0000259" key="14">
    <source>
        <dbReference type="PROSITE" id="PS51072"/>
    </source>
</evidence>
<dbReference type="GO" id="GO:0006888">
    <property type="term" value="P:endoplasmic reticulum to Golgi vesicle-mediated transport"/>
    <property type="evidence" value="ECO:0007669"/>
    <property type="project" value="TreeGrafter"/>
</dbReference>
<dbReference type="InterPro" id="IPR027059">
    <property type="entry name" value="Coatomer_dsu"/>
</dbReference>
<dbReference type="InterPro" id="IPR028565">
    <property type="entry name" value="MHD"/>
</dbReference>
<keyword evidence="3 10" id="KW-0813">Transport</keyword>
<evidence type="ECO:0000256" key="1">
    <source>
        <dbReference type="ARBA" id="ARBA00010516"/>
    </source>
</evidence>
<organism evidence="15 16">
    <name type="scientific">Acaulospora morrowiae</name>
    <dbReference type="NCBI Taxonomy" id="94023"/>
    <lineage>
        <taxon>Eukaryota</taxon>
        <taxon>Fungi</taxon>
        <taxon>Fungi incertae sedis</taxon>
        <taxon>Mucoromycota</taxon>
        <taxon>Glomeromycotina</taxon>
        <taxon>Glomeromycetes</taxon>
        <taxon>Diversisporales</taxon>
        <taxon>Acaulosporaceae</taxon>
        <taxon>Acaulospora</taxon>
    </lineage>
</organism>
<evidence type="ECO:0000256" key="8">
    <source>
        <dbReference type="ARBA" id="ARBA00023136"/>
    </source>
</evidence>
<dbReference type="Pfam" id="PF00928">
    <property type="entry name" value="Adap_comp_sub"/>
    <property type="match status" value="1"/>
</dbReference>
<evidence type="ECO:0000256" key="2">
    <source>
        <dbReference type="ARBA" id="ARBA00011775"/>
    </source>
</evidence>
<sequence>VVLAAAICTKGGKAVISRQFREMPRSRIEGLLASFPKLTSSGHQHTTIETEHVRYVYQPLDELYIVLITNRQSNILQDIDTLHLFARVVSDVCRSTEEREILRNSFELLSAFDEIVSLGYRENVNLAQVKSITEMESHEEKIQEIIAKNKEQEAKEELKRRAKQLEMQKKEMLKRGGNPFGFGQAINRPSSYAEPQVQQTFDENIRPTFSSSSSAPSSSKTKGMQLGKKQKGDVLFEAVKSEDGLEEPIEKVNTRGTSSIPMESVHISITEKISLQVNRDGGLENLEVKGDMELTISDPNMTRIKISVRAVDDGTLQLKTHPNVDKKLFSTDGIIALKNPGRGFPVNQPLVVLRWRYITKDETAIPLSINCWPSPAGDGTIDVNIEYELESENKEFKEVVISIPLPSSGNPVVSDVDGHYEISRQPRALEWQLPIIDSSNKQGSLEFNIAGDDVNVFFPVSVSFKSEKLICDIEVLEVTHAESGTPVTFSKEKILTAEEYHVNYWSMNSGGRYIFVVDEIIEVFLETPTFNGKRYLS</sequence>
<dbReference type="PROSITE" id="PS51072">
    <property type="entry name" value="MHD"/>
    <property type="match status" value="1"/>
</dbReference>
<comment type="subcellular location">
    <subcellularLocation>
        <location evidence="10 11">Cytoplasm</location>
    </subcellularLocation>
    <subcellularLocation>
        <location evidence="10 11">Cytoplasmic vesicle</location>
        <location evidence="10 11">COPI-coated vesicle membrane</location>
        <topology evidence="10 11">Peripheral membrane protein</topology>
        <orientation evidence="10 11">Cytoplasmic side</orientation>
    </subcellularLocation>
    <subcellularLocation>
        <location evidence="10 11">Golgi apparatus membrane</location>
        <topology evidence="10 11">Peripheral membrane protein</topology>
        <orientation evidence="10 11">Cytoplasmic side</orientation>
    </subcellularLocation>
</comment>
<keyword evidence="8 10" id="KW-0472">Membrane</keyword>
<dbReference type="PANTHER" id="PTHR10121:SF0">
    <property type="entry name" value="COATOMER SUBUNIT DELTA"/>
    <property type="match status" value="1"/>
</dbReference>
<comment type="similarity">
    <text evidence="1 10">Belongs to the adaptor complexes medium subunit family. Delta-COP subfamily.</text>
</comment>
<evidence type="ECO:0000313" key="16">
    <source>
        <dbReference type="Proteomes" id="UP000789342"/>
    </source>
</evidence>
<feature type="compositionally biased region" description="Low complexity" evidence="13">
    <location>
        <begin position="210"/>
        <end position="219"/>
    </location>
</feature>
<evidence type="ECO:0000256" key="10">
    <source>
        <dbReference type="RuleBase" id="RU364018"/>
    </source>
</evidence>
<keyword evidence="16" id="KW-1185">Reference proteome</keyword>
<dbReference type="Proteomes" id="UP000789342">
    <property type="component" value="Unassembled WGS sequence"/>
</dbReference>
<dbReference type="GO" id="GO:0030126">
    <property type="term" value="C:COPI vesicle coat"/>
    <property type="evidence" value="ECO:0007669"/>
    <property type="project" value="UniProtKB-UniRule"/>
</dbReference>
<name>A0A9N9DNM4_9GLOM</name>
<reference evidence="15" key="1">
    <citation type="submission" date="2021-06" db="EMBL/GenBank/DDBJ databases">
        <authorList>
            <person name="Kallberg Y."/>
            <person name="Tangrot J."/>
            <person name="Rosling A."/>
        </authorList>
    </citation>
    <scope>NUCLEOTIDE SEQUENCE</scope>
    <source>
        <strain evidence="15">CL551</strain>
    </source>
</reference>
<dbReference type="GO" id="GO:0000139">
    <property type="term" value="C:Golgi membrane"/>
    <property type="evidence" value="ECO:0007669"/>
    <property type="project" value="UniProtKB-SubCell"/>
</dbReference>
<evidence type="ECO:0000313" key="15">
    <source>
        <dbReference type="EMBL" id="CAG8647558.1"/>
    </source>
</evidence>
<feature type="region of interest" description="Disordered" evidence="13">
    <location>
        <begin position="204"/>
        <end position="228"/>
    </location>
</feature>
<evidence type="ECO:0000256" key="3">
    <source>
        <dbReference type="ARBA" id="ARBA00022448"/>
    </source>
</evidence>
<keyword evidence="4 10" id="KW-0963">Cytoplasm</keyword>
<dbReference type="FunFam" id="3.30.450.60:FF:000003">
    <property type="entry name" value="Coatomer subunit delta"/>
    <property type="match status" value="1"/>
</dbReference>
<feature type="domain" description="MHD" evidence="14">
    <location>
        <begin position="262"/>
        <end position="503"/>
    </location>
</feature>
<dbReference type="SUPFAM" id="SSF64356">
    <property type="entry name" value="SNARE-like"/>
    <property type="match status" value="1"/>
</dbReference>
<dbReference type="PANTHER" id="PTHR10121">
    <property type="entry name" value="COATOMER SUBUNIT DELTA"/>
    <property type="match status" value="1"/>
</dbReference>
<evidence type="ECO:0000256" key="11">
    <source>
        <dbReference type="RuleBase" id="RU366052"/>
    </source>
</evidence>
<dbReference type="GO" id="GO:0015031">
    <property type="term" value="P:protein transport"/>
    <property type="evidence" value="ECO:0007669"/>
    <property type="project" value="UniProtKB-KW"/>
</dbReference>
<keyword evidence="6 10" id="KW-0653">Protein transport</keyword>
<feature type="coiled-coil region" evidence="12">
    <location>
        <begin position="135"/>
        <end position="175"/>
    </location>
</feature>
<comment type="function">
    <text evidence="10">The coatomer is a cytosolic protein complex that binds to dilysine motifs and reversibly associates with Golgi non-clathrin-coated vesicles, which further mediate biosynthetic protein transport from the ER, via the Golgi up to the trans Golgi network. Coatomer complex is required for budding from Golgi membranes, and is essential for the retrograde Golgi-to-ER transport of dilysine-tagged proteins.</text>
</comment>
<dbReference type="EMBL" id="CAJVPV010010070">
    <property type="protein sequence ID" value="CAG8647558.1"/>
    <property type="molecule type" value="Genomic_DNA"/>
</dbReference>
<dbReference type="Gene3D" id="2.60.40.1170">
    <property type="entry name" value="Mu homology domain, subdomain B"/>
    <property type="match status" value="2"/>
</dbReference>
<dbReference type="CDD" id="cd09254">
    <property type="entry name" value="AP_delta-COPI_MHD"/>
    <property type="match status" value="1"/>
</dbReference>
<dbReference type="AlphaFoldDB" id="A0A9N9DNM4"/>
<dbReference type="InterPro" id="IPR011012">
    <property type="entry name" value="Longin-like_dom_sf"/>
</dbReference>
<protein>
    <recommendedName>
        <fullName evidence="10">Coatomer subunit delta</fullName>
    </recommendedName>
</protein>
<evidence type="ECO:0000256" key="9">
    <source>
        <dbReference type="ARBA" id="ARBA00023329"/>
    </source>
</evidence>
<evidence type="ECO:0000256" key="12">
    <source>
        <dbReference type="SAM" id="Coils"/>
    </source>
</evidence>
<evidence type="ECO:0000256" key="7">
    <source>
        <dbReference type="ARBA" id="ARBA00023034"/>
    </source>
</evidence>
<dbReference type="Pfam" id="PF01217">
    <property type="entry name" value="Clat_adaptor_s"/>
    <property type="match status" value="1"/>
</dbReference>
<keyword evidence="12" id="KW-0175">Coiled coil</keyword>